<feature type="binding site" evidence="3">
    <location>
        <position position="69"/>
    </location>
    <ligand>
        <name>a divalent metal cation</name>
        <dbReference type="ChEBI" id="CHEBI:60240"/>
        <label>1</label>
    </ligand>
</feature>
<feature type="binding site" evidence="3">
    <location>
        <position position="243"/>
    </location>
    <ligand>
        <name>a divalent metal cation</name>
        <dbReference type="ChEBI" id="CHEBI:60240"/>
        <label>1</label>
    </ligand>
</feature>
<dbReference type="EMBL" id="BQKV01000036">
    <property type="protein sequence ID" value="GJN64524.1"/>
    <property type="molecule type" value="Genomic_DNA"/>
</dbReference>
<sequence>MKIIELIERMKQDAASVWTGRTIEEETTRDQILYGDPHQECTGVVTTCYASVDVIRKAGEAGANLIVVHEALFWNHGDRTDWLAGNTAFQQKAALLNRYNICVWRNHDHIHAGLPMEGQYRDGIFGGLSRLLGWDAYRVYPDNPVPQEFLLPEMSVAEMAAHLNRKFRLNGIRFIGNQGCRIKRVYIPMHIMGHPSDNQIIQKMNDLDIHCLLTLEMVDFTVCEYVRDAAMTGENRCIFALGHFNLEEIGMEYYAEYLREKFGWTIPVTFIQSGDAYSYFPA</sequence>
<dbReference type="InterPro" id="IPR002678">
    <property type="entry name" value="DUF34/NIF3"/>
</dbReference>
<dbReference type="Proteomes" id="UP001055185">
    <property type="component" value="Unassembled WGS sequence"/>
</dbReference>
<gene>
    <name evidence="4" type="ORF">JCM17207_11490</name>
</gene>
<evidence type="ECO:0000313" key="5">
    <source>
        <dbReference type="Proteomes" id="UP001055185"/>
    </source>
</evidence>
<dbReference type="RefSeq" id="WP_238316722.1">
    <property type="nucleotide sequence ID" value="NZ_BQKV01000036.1"/>
</dbReference>
<dbReference type="Pfam" id="PF01784">
    <property type="entry name" value="DUF34_NIF3"/>
    <property type="match status" value="1"/>
</dbReference>
<name>A0AA37IY95_9FIRM</name>
<evidence type="ECO:0000256" key="1">
    <source>
        <dbReference type="ARBA" id="ARBA00006964"/>
    </source>
</evidence>
<dbReference type="SUPFAM" id="SSF102705">
    <property type="entry name" value="NIF3 (NGG1p interacting factor 3)-like"/>
    <property type="match status" value="1"/>
</dbReference>
<organism evidence="4 5">
    <name type="scientific">Faecalibacterium gallinarum</name>
    <dbReference type="NCBI Taxonomy" id="2903556"/>
    <lineage>
        <taxon>Bacteria</taxon>
        <taxon>Bacillati</taxon>
        <taxon>Bacillota</taxon>
        <taxon>Clostridia</taxon>
        <taxon>Eubacteriales</taxon>
        <taxon>Oscillospiraceae</taxon>
        <taxon>Faecalibacterium</taxon>
    </lineage>
</organism>
<comment type="caution">
    <text evidence="4">The sequence shown here is derived from an EMBL/GenBank/DDBJ whole genome shotgun (WGS) entry which is preliminary data.</text>
</comment>
<dbReference type="InterPro" id="IPR036069">
    <property type="entry name" value="DUF34/NIF3_sf"/>
</dbReference>
<evidence type="ECO:0000313" key="4">
    <source>
        <dbReference type="EMBL" id="GJN64524.1"/>
    </source>
</evidence>
<protein>
    <recommendedName>
        <fullName evidence="2">GTP cyclohydrolase 1 type 2 homolog</fullName>
    </recommendedName>
</protein>
<keyword evidence="3" id="KW-0479">Metal-binding</keyword>
<keyword evidence="5" id="KW-1185">Reference proteome</keyword>
<reference evidence="4" key="1">
    <citation type="journal article" date="2022" name="Int. J. Syst. Evol. Microbiol.">
        <title>Genome-based, phenotypic and chemotaxonomic classification of Faecalibacterium strains: proposal of three novel species Faecalibacterium duncaniae sp. nov., Faecalibacterium hattorii sp. nov. and Faecalibacterium gallinarum sp. nov. .</title>
        <authorList>
            <person name="Sakamoto M."/>
            <person name="Sakurai N."/>
            <person name="Tanno H."/>
            <person name="Iino T."/>
            <person name="Ohkuma M."/>
            <person name="Endo A."/>
        </authorList>
    </citation>
    <scope>NUCLEOTIDE SEQUENCE</scope>
    <source>
        <strain evidence="4">JCM 17207</strain>
    </source>
</reference>
<comment type="similarity">
    <text evidence="1">Belongs to the GTP cyclohydrolase I type 2/NIF3 family.</text>
</comment>
<dbReference type="AlphaFoldDB" id="A0AA37IY95"/>
<dbReference type="Gene3D" id="3.40.1390.30">
    <property type="entry name" value="NIF3 (NGG1p interacting factor 3)-like"/>
    <property type="match status" value="1"/>
</dbReference>
<feature type="binding site" evidence="3">
    <location>
        <position position="247"/>
    </location>
    <ligand>
        <name>a divalent metal cation</name>
        <dbReference type="ChEBI" id="CHEBI:60240"/>
        <label>1</label>
    </ligand>
</feature>
<accession>A0AA37IY95</accession>
<evidence type="ECO:0000256" key="3">
    <source>
        <dbReference type="PIRSR" id="PIRSR602678-1"/>
    </source>
</evidence>
<proteinExistence type="inferred from homology"/>
<dbReference type="GO" id="GO:0046872">
    <property type="term" value="F:metal ion binding"/>
    <property type="evidence" value="ECO:0007669"/>
    <property type="project" value="UniProtKB-KW"/>
</dbReference>
<evidence type="ECO:0000256" key="2">
    <source>
        <dbReference type="ARBA" id="ARBA00022112"/>
    </source>
</evidence>